<evidence type="ECO:0000313" key="2">
    <source>
        <dbReference type="Proteomes" id="UP000077266"/>
    </source>
</evidence>
<dbReference type="EMBL" id="KV426191">
    <property type="protein sequence ID" value="KZV85376.1"/>
    <property type="molecule type" value="Genomic_DNA"/>
</dbReference>
<organism evidence="1 2">
    <name type="scientific">Exidia glandulosa HHB12029</name>
    <dbReference type="NCBI Taxonomy" id="1314781"/>
    <lineage>
        <taxon>Eukaryota</taxon>
        <taxon>Fungi</taxon>
        <taxon>Dikarya</taxon>
        <taxon>Basidiomycota</taxon>
        <taxon>Agaricomycotina</taxon>
        <taxon>Agaricomycetes</taxon>
        <taxon>Auriculariales</taxon>
        <taxon>Exidiaceae</taxon>
        <taxon>Exidia</taxon>
    </lineage>
</organism>
<gene>
    <name evidence="1" type="ORF">EXIGLDRAFT_775665</name>
</gene>
<reference evidence="1 2" key="1">
    <citation type="journal article" date="2016" name="Mol. Biol. Evol.">
        <title>Comparative Genomics of Early-Diverging Mushroom-Forming Fungi Provides Insights into the Origins of Lignocellulose Decay Capabilities.</title>
        <authorList>
            <person name="Nagy L.G."/>
            <person name="Riley R."/>
            <person name="Tritt A."/>
            <person name="Adam C."/>
            <person name="Daum C."/>
            <person name="Floudas D."/>
            <person name="Sun H."/>
            <person name="Yadav J.S."/>
            <person name="Pangilinan J."/>
            <person name="Larsson K.H."/>
            <person name="Matsuura K."/>
            <person name="Barry K."/>
            <person name="Labutti K."/>
            <person name="Kuo R."/>
            <person name="Ohm R.A."/>
            <person name="Bhattacharya S.S."/>
            <person name="Shirouzu T."/>
            <person name="Yoshinaga Y."/>
            <person name="Martin F.M."/>
            <person name="Grigoriev I.V."/>
            <person name="Hibbett D.S."/>
        </authorList>
    </citation>
    <scope>NUCLEOTIDE SEQUENCE [LARGE SCALE GENOMIC DNA]</scope>
    <source>
        <strain evidence="1 2">HHB12029</strain>
    </source>
</reference>
<dbReference type="AlphaFoldDB" id="A0A165DUB6"/>
<keyword evidence="2" id="KW-1185">Reference proteome</keyword>
<dbReference type="InterPro" id="IPR032675">
    <property type="entry name" value="LRR_dom_sf"/>
</dbReference>
<evidence type="ECO:0008006" key="3">
    <source>
        <dbReference type="Google" id="ProtNLM"/>
    </source>
</evidence>
<dbReference type="InParanoid" id="A0A165DUB6"/>
<sequence>MPLTRLMPGARNLRFLRLTLPYRILDLGLDTIHRFTHTHVLPLPETPLNFDSLAELVVDFAENHVCSPFLFTLLRLTPRLQRLELLGHLSFETYRPHYEQQGPANHVNETWPEPVCSLRSFRCGHYLRPRAICMILRASCETIEDLALEVNTAVCRMIVETIPALPRLRHLAFGWARNSRRPDLARLLQVCSHITQLSVHITTNGNECLEIARLLNGAGIRLQVLYLYGRAITTTTWAAERLAEMIEETAALQTLRRFILSCGLATWELRGVGTSVHPPAHRSGRVEPNLT</sequence>
<evidence type="ECO:0000313" key="1">
    <source>
        <dbReference type="EMBL" id="KZV85376.1"/>
    </source>
</evidence>
<protein>
    <recommendedName>
        <fullName evidence="3">F-box domain-containing protein</fullName>
    </recommendedName>
</protein>
<accession>A0A165DUB6</accession>
<proteinExistence type="predicted"/>
<dbReference type="Gene3D" id="3.80.10.10">
    <property type="entry name" value="Ribonuclease Inhibitor"/>
    <property type="match status" value="1"/>
</dbReference>
<dbReference type="SUPFAM" id="SSF52047">
    <property type="entry name" value="RNI-like"/>
    <property type="match status" value="1"/>
</dbReference>
<dbReference type="Proteomes" id="UP000077266">
    <property type="component" value="Unassembled WGS sequence"/>
</dbReference>
<name>A0A165DUB6_EXIGL</name>